<dbReference type="PIRSF" id="PIRSF005303">
    <property type="entry name" value="Thiam_monoph_kin"/>
    <property type="match status" value="1"/>
</dbReference>
<accession>A0ABV6Z304</accession>
<feature type="binding site" evidence="1">
    <location>
        <position position="48"/>
    </location>
    <ligand>
        <name>Mg(2+)</name>
        <dbReference type="ChEBI" id="CHEBI:18420"/>
        <label>4</label>
    </ligand>
</feature>
<feature type="binding site" evidence="1">
    <location>
        <position position="78"/>
    </location>
    <ligand>
        <name>Mg(2+)</name>
        <dbReference type="ChEBI" id="CHEBI:18420"/>
        <label>3</label>
    </ligand>
</feature>
<dbReference type="SUPFAM" id="SSF55326">
    <property type="entry name" value="PurM N-terminal domain-like"/>
    <property type="match status" value="1"/>
</dbReference>
<dbReference type="InterPro" id="IPR016188">
    <property type="entry name" value="PurM-like_N"/>
</dbReference>
<keyword evidence="1 4" id="KW-0808">Transferase</keyword>
<evidence type="ECO:0000256" key="1">
    <source>
        <dbReference type="HAMAP-Rule" id="MF_02128"/>
    </source>
</evidence>
<feature type="binding site" evidence="1">
    <location>
        <position position="338"/>
    </location>
    <ligand>
        <name>substrate</name>
    </ligand>
</feature>
<dbReference type="EC" id="2.7.4.16" evidence="1"/>
<dbReference type="InterPro" id="IPR036676">
    <property type="entry name" value="PurM-like_C_sf"/>
</dbReference>
<comment type="caution">
    <text evidence="4">The sequence shown here is derived from an EMBL/GenBank/DDBJ whole genome shotgun (WGS) entry which is preliminary data.</text>
</comment>
<dbReference type="HAMAP" id="MF_02128">
    <property type="entry name" value="TMP_kinase"/>
    <property type="match status" value="1"/>
</dbReference>
<reference evidence="4 5" key="1">
    <citation type="submission" date="2024-09" db="EMBL/GenBank/DDBJ databases">
        <title>Laminarin stimulates single cell rates of sulfate reduction while oxygen inhibits transcriptomic activity in coastal marine sediment.</title>
        <authorList>
            <person name="Lindsay M."/>
            <person name="Orcutt B."/>
            <person name="Emerson D."/>
            <person name="Stepanauskas R."/>
            <person name="D'Angelo T."/>
        </authorList>
    </citation>
    <scope>NUCLEOTIDE SEQUENCE [LARGE SCALE GENOMIC DNA]</scope>
    <source>
        <strain evidence="4">SAG AM-311-K15</strain>
    </source>
</reference>
<dbReference type="CDD" id="cd02194">
    <property type="entry name" value="ThiL"/>
    <property type="match status" value="1"/>
</dbReference>
<keyword evidence="1" id="KW-0479">Metal-binding</keyword>
<feature type="binding site" evidence="1">
    <location>
        <position position="78"/>
    </location>
    <ligand>
        <name>Mg(2+)</name>
        <dbReference type="ChEBI" id="CHEBI:18420"/>
        <label>2</label>
    </ligand>
</feature>
<dbReference type="NCBIfam" id="TIGR01379">
    <property type="entry name" value="thiL"/>
    <property type="match status" value="1"/>
</dbReference>
<feature type="domain" description="PurM-like N-terminal" evidence="2">
    <location>
        <begin position="30"/>
        <end position="144"/>
    </location>
</feature>
<protein>
    <recommendedName>
        <fullName evidence="1">Thiamine-monophosphate kinase</fullName>
        <shortName evidence="1">TMP kinase</shortName>
        <shortName evidence="1">Thiamine-phosphate kinase</shortName>
        <ecNumber evidence="1">2.7.4.16</ecNumber>
    </recommendedName>
</protein>
<comment type="catalytic activity">
    <reaction evidence="1">
        <text>thiamine phosphate + ATP = thiamine diphosphate + ADP</text>
        <dbReference type="Rhea" id="RHEA:15913"/>
        <dbReference type="ChEBI" id="CHEBI:30616"/>
        <dbReference type="ChEBI" id="CHEBI:37575"/>
        <dbReference type="ChEBI" id="CHEBI:58937"/>
        <dbReference type="ChEBI" id="CHEBI:456216"/>
        <dbReference type="EC" id="2.7.4.16"/>
    </reaction>
</comment>
<proteinExistence type="inferred from homology"/>
<feature type="binding site" evidence="1">
    <location>
        <position position="229"/>
    </location>
    <ligand>
        <name>Mg(2+)</name>
        <dbReference type="ChEBI" id="CHEBI:18420"/>
        <label>3</label>
    </ligand>
</feature>
<feature type="binding site" evidence="1">
    <location>
        <position position="152"/>
    </location>
    <ligand>
        <name>ATP</name>
        <dbReference type="ChEBI" id="CHEBI:30616"/>
    </ligand>
</feature>
<dbReference type="SUPFAM" id="SSF56042">
    <property type="entry name" value="PurM C-terminal domain-like"/>
    <property type="match status" value="1"/>
</dbReference>
<organism evidence="4 5">
    <name type="scientific">candidate division CSSED10-310 bacterium</name>
    <dbReference type="NCBI Taxonomy" id="2855610"/>
    <lineage>
        <taxon>Bacteria</taxon>
        <taxon>Bacteria division CSSED10-310</taxon>
    </lineage>
</organism>
<gene>
    <name evidence="1 4" type="primary">thiL</name>
    <name evidence="4" type="ORF">ACFL27_21765</name>
</gene>
<evidence type="ECO:0000259" key="3">
    <source>
        <dbReference type="Pfam" id="PF02769"/>
    </source>
</evidence>
<feature type="binding site" evidence="1">
    <location>
        <begin position="125"/>
        <end position="126"/>
    </location>
    <ligand>
        <name>ATP</name>
        <dbReference type="ChEBI" id="CHEBI:30616"/>
    </ligand>
</feature>
<dbReference type="InterPro" id="IPR010918">
    <property type="entry name" value="PurM-like_C_dom"/>
</dbReference>
<dbReference type="GO" id="GO:0009030">
    <property type="term" value="F:thiamine-phosphate kinase activity"/>
    <property type="evidence" value="ECO:0007669"/>
    <property type="project" value="UniProtKB-EC"/>
</dbReference>
<feature type="binding site" evidence="1">
    <location>
        <position position="78"/>
    </location>
    <ligand>
        <name>Mg(2+)</name>
        <dbReference type="ChEBI" id="CHEBI:18420"/>
        <label>4</label>
    </ligand>
</feature>
<comment type="function">
    <text evidence="1">Catalyzes the ATP-dependent phosphorylation of thiamine-monophosphate (TMP) to form thiamine-pyrophosphate (TPP), the active form of vitamin B1.</text>
</comment>
<feature type="binding site" evidence="1">
    <location>
        <position position="282"/>
    </location>
    <ligand>
        <name>substrate</name>
    </ligand>
</feature>
<feature type="binding site" evidence="1">
    <location>
        <position position="49"/>
    </location>
    <ligand>
        <name>Mg(2+)</name>
        <dbReference type="ChEBI" id="CHEBI:18420"/>
        <label>1</label>
    </ligand>
</feature>
<comment type="similarity">
    <text evidence="1">Belongs to the thiamine-monophosphate kinase family.</text>
</comment>
<dbReference type="PANTHER" id="PTHR30270:SF0">
    <property type="entry name" value="THIAMINE-MONOPHOSPHATE KINASE"/>
    <property type="match status" value="1"/>
</dbReference>
<dbReference type="EMBL" id="JBHPBY010000375">
    <property type="protein sequence ID" value="MFC1852834.1"/>
    <property type="molecule type" value="Genomic_DNA"/>
</dbReference>
<keyword evidence="1" id="KW-0067">ATP-binding</keyword>
<evidence type="ECO:0000259" key="2">
    <source>
        <dbReference type="Pfam" id="PF00586"/>
    </source>
</evidence>
<name>A0ABV6Z304_UNCC1</name>
<keyword evidence="1" id="KW-0784">Thiamine biosynthesis</keyword>
<feature type="binding site" evidence="1">
    <location>
        <position position="57"/>
    </location>
    <ligand>
        <name>substrate</name>
    </ligand>
</feature>
<sequence length="344" mass="37308">MKISQLGELEFITRIRHQCSVSAASVLGIGDDCAIFPCQTEHEDGLITTDLLIESVHFSTGTGMWELGHKALEVNISDIAAMGGTPLYATISVAVHADIPVIDMQAFYRGLIDTAHRHEITIVGGDTSQSPGPLFISITILGRVEKGRALLRSGAQAGDLIGLTGTLGDSFVGHKWLLSGLKDQDLTSDSSPEFLEAIKFCTERHCYPRARVKAGRALQSSGKCHACIDLSDGLATDLRHIVCESNVGAEIDLDLIPIDIRTERLARVLALDPMLAATTGGEDYELLFMIPPEAKKEMMKLLSGLGETITFIGRITSDKENIAFHKSGQPFDFNLSGYEHFSRP</sequence>
<dbReference type="Pfam" id="PF02769">
    <property type="entry name" value="AIRS_C"/>
    <property type="match status" value="1"/>
</dbReference>
<keyword evidence="1 4" id="KW-0418">Kinase</keyword>
<feature type="binding site" evidence="1">
    <location>
        <position position="232"/>
    </location>
    <ligand>
        <name>Mg(2+)</name>
        <dbReference type="ChEBI" id="CHEBI:18420"/>
        <label>5</label>
    </ligand>
</feature>
<feature type="binding site" evidence="1">
    <location>
        <position position="32"/>
    </location>
    <ligand>
        <name>Mg(2+)</name>
        <dbReference type="ChEBI" id="CHEBI:18420"/>
        <label>4</label>
    </ligand>
</feature>
<feature type="binding site" evidence="1">
    <location>
        <position position="50"/>
    </location>
    <ligand>
        <name>Mg(2+)</name>
        <dbReference type="ChEBI" id="CHEBI:18420"/>
        <label>1</label>
    </ligand>
</feature>
<comment type="pathway">
    <text evidence="1">Cofactor biosynthesis; thiamine diphosphate biosynthesis; thiamine diphosphate from thiamine phosphate: step 1/1.</text>
</comment>
<dbReference type="PANTHER" id="PTHR30270">
    <property type="entry name" value="THIAMINE-MONOPHOSPHATE KINASE"/>
    <property type="match status" value="1"/>
</dbReference>
<feature type="binding site" evidence="1">
    <location>
        <position position="231"/>
    </location>
    <ligand>
        <name>ATP</name>
        <dbReference type="ChEBI" id="CHEBI:30616"/>
    </ligand>
</feature>
<keyword evidence="5" id="KW-1185">Reference proteome</keyword>
<comment type="miscellaneous">
    <text evidence="1">Reaction mechanism of ThiL seems to utilize a direct, inline transfer of the gamma-phosphate of ATP to TMP rather than a phosphorylated enzyme intermediate.</text>
</comment>
<evidence type="ECO:0000313" key="5">
    <source>
        <dbReference type="Proteomes" id="UP001594351"/>
    </source>
</evidence>
<dbReference type="Gene3D" id="3.30.1330.10">
    <property type="entry name" value="PurM-like, N-terminal domain"/>
    <property type="match status" value="1"/>
</dbReference>
<dbReference type="Proteomes" id="UP001594351">
    <property type="component" value="Unassembled WGS sequence"/>
</dbReference>
<dbReference type="InterPro" id="IPR006283">
    <property type="entry name" value="ThiL-like"/>
</dbReference>
<dbReference type="InterPro" id="IPR036921">
    <property type="entry name" value="PurM-like_N_sf"/>
</dbReference>
<feature type="binding site" evidence="1">
    <location>
        <position position="50"/>
    </location>
    <ligand>
        <name>Mg(2+)</name>
        <dbReference type="ChEBI" id="CHEBI:18420"/>
        <label>2</label>
    </ligand>
</feature>
<keyword evidence="1" id="KW-0547">Nucleotide-binding</keyword>
<evidence type="ECO:0000313" key="4">
    <source>
        <dbReference type="EMBL" id="MFC1852834.1"/>
    </source>
</evidence>
<dbReference type="Pfam" id="PF00586">
    <property type="entry name" value="AIRS"/>
    <property type="match status" value="1"/>
</dbReference>
<feature type="binding site" evidence="1">
    <location>
        <position position="32"/>
    </location>
    <ligand>
        <name>Mg(2+)</name>
        <dbReference type="ChEBI" id="CHEBI:18420"/>
        <label>3</label>
    </ligand>
</feature>
<keyword evidence="1" id="KW-0460">Magnesium</keyword>
<feature type="domain" description="PurM-like C-terminal" evidence="3">
    <location>
        <begin position="203"/>
        <end position="323"/>
    </location>
</feature>
<feature type="binding site" evidence="1">
    <location>
        <position position="108"/>
    </location>
    <ligand>
        <name>ATP</name>
        <dbReference type="ChEBI" id="CHEBI:30616"/>
    </ligand>
</feature>
<feature type="binding site" evidence="1">
    <location>
        <position position="126"/>
    </location>
    <ligand>
        <name>Mg(2+)</name>
        <dbReference type="ChEBI" id="CHEBI:18420"/>
        <label>1</label>
    </ligand>
</feature>
<dbReference type="Gene3D" id="3.90.650.10">
    <property type="entry name" value="PurM-like C-terminal domain"/>
    <property type="match status" value="1"/>
</dbReference>